<dbReference type="EMBL" id="ACCF01000236">
    <property type="protein sequence ID" value="EEF66099.1"/>
    <property type="molecule type" value="Genomic_DNA"/>
</dbReference>
<evidence type="ECO:0008006" key="3">
    <source>
        <dbReference type="Google" id="ProtNLM"/>
    </source>
</evidence>
<dbReference type="eggNOG" id="ENOG502Z9ZE">
    <property type="taxonomic scope" value="Bacteria"/>
</dbReference>
<dbReference type="STRING" id="545696.HOLDEFILI_03755"/>
<evidence type="ECO:0000313" key="2">
    <source>
        <dbReference type="Proteomes" id="UP000005950"/>
    </source>
</evidence>
<dbReference type="OrthoDB" id="1093513at2"/>
<gene>
    <name evidence="1" type="ORF">HOLDEFILI_03755</name>
</gene>
<organism evidence="1 2">
    <name type="scientific">Holdemania filiformis DSM 12042</name>
    <dbReference type="NCBI Taxonomy" id="545696"/>
    <lineage>
        <taxon>Bacteria</taxon>
        <taxon>Bacillati</taxon>
        <taxon>Bacillota</taxon>
        <taxon>Erysipelotrichia</taxon>
        <taxon>Erysipelotrichales</taxon>
        <taxon>Erysipelotrichaceae</taxon>
        <taxon>Holdemania</taxon>
    </lineage>
</organism>
<proteinExistence type="predicted"/>
<name>B9YD42_9FIRM</name>
<dbReference type="Pfam" id="PF08747">
    <property type="entry name" value="BrxB"/>
    <property type="match status" value="1"/>
</dbReference>
<sequence length="185" mass="21383">MSDLNERLDKVRELLKDPDFLESRGLSNEVNIRIFCYHPQDEMIIQHFVRQIMTDQTLPCHLLERNLYKIFLKACEEKRILDKIPAMEEKKGKGQLALQLEKGIPVQSYVNLICGDSLETDDVLLLTGVGDVFPFMRIHKLLEALQPKVGNVPILVMYPGDFDGRHVKLFEILPANPYYRAFNVV</sequence>
<protein>
    <recommendedName>
        <fullName evidence="3">Cytoplasmic protein</fullName>
    </recommendedName>
</protein>
<reference evidence="1 2" key="1">
    <citation type="submission" date="2008-12" db="EMBL/GenBank/DDBJ databases">
        <authorList>
            <person name="Fulton L."/>
            <person name="Clifton S."/>
            <person name="Fulton B."/>
            <person name="Xu J."/>
            <person name="Minx P."/>
            <person name="Pepin K.H."/>
            <person name="Johnson M."/>
            <person name="Bhonagiri V."/>
            <person name="Nash W.E."/>
            <person name="Mardis E.R."/>
            <person name="Wilson R.K."/>
        </authorList>
    </citation>
    <scope>NUCLEOTIDE SEQUENCE [LARGE SCALE GENOMIC DNA]</scope>
    <source>
        <strain evidence="1 2">DSM 12042</strain>
    </source>
</reference>
<dbReference type="HOGENOM" id="CLU_101277_0_0_9"/>
<dbReference type="RefSeq" id="WP_006060902.1">
    <property type="nucleotide sequence ID" value="NZ_GG657562.1"/>
</dbReference>
<dbReference type="Proteomes" id="UP000005950">
    <property type="component" value="Unassembled WGS sequence"/>
</dbReference>
<reference evidence="1 2" key="2">
    <citation type="submission" date="2009-02" db="EMBL/GenBank/DDBJ databases">
        <title>Draft genome sequence of Holdemania filiformis DSM 12042.</title>
        <authorList>
            <person name="Sudarsanam P."/>
            <person name="Ley R."/>
            <person name="Guruge J."/>
            <person name="Turnbaugh P.J."/>
            <person name="Mahowald M."/>
            <person name="Liep D."/>
            <person name="Gordon J."/>
        </authorList>
    </citation>
    <scope>NUCLEOTIDE SEQUENCE [LARGE SCALE GENOMIC DNA]</scope>
    <source>
        <strain evidence="1 2">DSM 12042</strain>
    </source>
</reference>
<comment type="caution">
    <text evidence="1">The sequence shown here is derived from an EMBL/GenBank/DDBJ whole genome shotgun (WGS) entry which is preliminary data.</text>
</comment>
<accession>B9YD42</accession>
<dbReference type="InterPro" id="IPR014858">
    <property type="entry name" value="BrxB"/>
</dbReference>
<dbReference type="AlphaFoldDB" id="B9YD42"/>
<evidence type="ECO:0000313" key="1">
    <source>
        <dbReference type="EMBL" id="EEF66099.1"/>
    </source>
</evidence>